<proteinExistence type="predicted"/>
<dbReference type="PROSITE" id="PS01360">
    <property type="entry name" value="ZF_MYND_1"/>
    <property type="match status" value="1"/>
</dbReference>
<evidence type="ECO:0000256" key="4">
    <source>
        <dbReference type="PROSITE-ProRule" id="PRU00134"/>
    </source>
</evidence>
<dbReference type="AlphaFoldDB" id="A0A9P6JN68"/>
<dbReference type="GO" id="GO:0008270">
    <property type="term" value="F:zinc ion binding"/>
    <property type="evidence" value="ECO:0007669"/>
    <property type="project" value="UniProtKB-KW"/>
</dbReference>
<keyword evidence="3" id="KW-0862">Zinc</keyword>
<gene>
    <name evidence="6" type="ORF">CPB83DRAFT_884433</name>
</gene>
<dbReference type="InterPro" id="IPR002893">
    <property type="entry name" value="Znf_MYND"/>
</dbReference>
<evidence type="ECO:0000313" key="7">
    <source>
        <dbReference type="Proteomes" id="UP000807306"/>
    </source>
</evidence>
<feature type="domain" description="MYND-type" evidence="5">
    <location>
        <begin position="300"/>
        <end position="340"/>
    </location>
</feature>
<reference evidence="6" key="1">
    <citation type="submission" date="2020-11" db="EMBL/GenBank/DDBJ databases">
        <authorList>
            <consortium name="DOE Joint Genome Institute"/>
            <person name="Ahrendt S."/>
            <person name="Riley R."/>
            <person name="Andreopoulos W."/>
            <person name="Labutti K."/>
            <person name="Pangilinan J."/>
            <person name="Ruiz-Duenas F.J."/>
            <person name="Barrasa J.M."/>
            <person name="Sanchez-Garcia M."/>
            <person name="Camarero S."/>
            <person name="Miyauchi S."/>
            <person name="Serrano A."/>
            <person name="Linde D."/>
            <person name="Babiker R."/>
            <person name="Drula E."/>
            <person name="Ayuso-Fernandez I."/>
            <person name="Pacheco R."/>
            <person name="Padilla G."/>
            <person name="Ferreira P."/>
            <person name="Barriuso J."/>
            <person name="Kellner H."/>
            <person name="Castanera R."/>
            <person name="Alfaro M."/>
            <person name="Ramirez L."/>
            <person name="Pisabarro A.G."/>
            <person name="Kuo A."/>
            <person name="Tritt A."/>
            <person name="Lipzen A."/>
            <person name="He G."/>
            <person name="Yan M."/>
            <person name="Ng V."/>
            <person name="Cullen D."/>
            <person name="Martin F."/>
            <person name="Rosso M.-N."/>
            <person name="Henrissat B."/>
            <person name="Hibbett D."/>
            <person name="Martinez A.T."/>
            <person name="Grigoriev I.V."/>
        </authorList>
    </citation>
    <scope>NUCLEOTIDE SEQUENCE</scope>
    <source>
        <strain evidence="6">CBS 506.95</strain>
    </source>
</reference>
<dbReference type="Gene3D" id="6.10.140.2220">
    <property type="match status" value="1"/>
</dbReference>
<evidence type="ECO:0000256" key="3">
    <source>
        <dbReference type="ARBA" id="ARBA00022833"/>
    </source>
</evidence>
<sequence>MYNYLVEPFDYNDIVLDLHDISLLLTYERGITEPRFRHAKLREVATGLSDFQTIKLPDAPKPKWSEATIPRTGYVFVKPKQSLSKAESEELDLPSNMLLKPVSTSLQNLSSKQLETYYWQPRNHDGCYRTVRLFQHFMDLFPSEFTRIMVRAVANNKPRTYTTLASDRLIIEMKLRGPKSMNFTCALPEGRSYVTGSDEVSAHVVLAFPAPSDADDPQTILDLASLQFGDAGRGCKGRGLFVLEPVQQYKERLKNFADGNNFLEDKITQRITSTPDDDFLKNVANRAKERWEKRKTDFWCGHCGSPARNDPLLRCSKCQQAHYCNSEHQLAAWPFHKHFCVDPSAPKPQWV</sequence>
<dbReference type="Proteomes" id="UP000807306">
    <property type="component" value="Unassembled WGS sequence"/>
</dbReference>
<evidence type="ECO:0000256" key="1">
    <source>
        <dbReference type="ARBA" id="ARBA00022723"/>
    </source>
</evidence>
<dbReference type="PROSITE" id="PS50865">
    <property type="entry name" value="ZF_MYND_2"/>
    <property type="match status" value="1"/>
</dbReference>
<name>A0A9P6JN68_9AGAR</name>
<organism evidence="6 7">
    <name type="scientific">Crepidotus variabilis</name>
    <dbReference type="NCBI Taxonomy" id="179855"/>
    <lineage>
        <taxon>Eukaryota</taxon>
        <taxon>Fungi</taxon>
        <taxon>Dikarya</taxon>
        <taxon>Basidiomycota</taxon>
        <taxon>Agaricomycotina</taxon>
        <taxon>Agaricomycetes</taxon>
        <taxon>Agaricomycetidae</taxon>
        <taxon>Agaricales</taxon>
        <taxon>Agaricineae</taxon>
        <taxon>Crepidotaceae</taxon>
        <taxon>Crepidotus</taxon>
    </lineage>
</organism>
<comment type="caution">
    <text evidence="6">The sequence shown here is derived from an EMBL/GenBank/DDBJ whole genome shotgun (WGS) entry which is preliminary data.</text>
</comment>
<dbReference type="EMBL" id="MU157864">
    <property type="protein sequence ID" value="KAF9527072.1"/>
    <property type="molecule type" value="Genomic_DNA"/>
</dbReference>
<evidence type="ECO:0000313" key="6">
    <source>
        <dbReference type="EMBL" id="KAF9527072.1"/>
    </source>
</evidence>
<protein>
    <recommendedName>
        <fullName evidence="5">MYND-type domain-containing protein</fullName>
    </recommendedName>
</protein>
<accession>A0A9P6JN68</accession>
<keyword evidence="2 4" id="KW-0863">Zinc-finger</keyword>
<dbReference type="OrthoDB" id="432970at2759"/>
<keyword evidence="7" id="KW-1185">Reference proteome</keyword>
<evidence type="ECO:0000259" key="5">
    <source>
        <dbReference type="PROSITE" id="PS50865"/>
    </source>
</evidence>
<dbReference type="SUPFAM" id="SSF144232">
    <property type="entry name" value="HIT/MYND zinc finger-like"/>
    <property type="match status" value="1"/>
</dbReference>
<evidence type="ECO:0000256" key="2">
    <source>
        <dbReference type="ARBA" id="ARBA00022771"/>
    </source>
</evidence>
<dbReference type="Pfam" id="PF01753">
    <property type="entry name" value="zf-MYND"/>
    <property type="match status" value="1"/>
</dbReference>
<keyword evidence="1" id="KW-0479">Metal-binding</keyword>